<dbReference type="OrthoDB" id="4236860at2759"/>
<dbReference type="CDD" id="cd00067">
    <property type="entry name" value="GAL4"/>
    <property type="match status" value="1"/>
</dbReference>
<comment type="caution">
    <text evidence="9">The sequence shown here is derived from an EMBL/GenBank/DDBJ whole genome shotgun (WGS) entry which is preliminary data.</text>
</comment>
<feature type="region of interest" description="Disordered" evidence="7">
    <location>
        <begin position="177"/>
        <end position="200"/>
    </location>
</feature>
<dbReference type="InterPro" id="IPR051430">
    <property type="entry name" value="Fungal_TF_Env_Response"/>
</dbReference>
<evidence type="ECO:0000256" key="3">
    <source>
        <dbReference type="ARBA" id="ARBA00023015"/>
    </source>
</evidence>
<dbReference type="GO" id="GO:0008270">
    <property type="term" value="F:zinc ion binding"/>
    <property type="evidence" value="ECO:0007669"/>
    <property type="project" value="InterPro"/>
</dbReference>
<keyword evidence="10" id="KW-1185">Reference proteome</keyword>
<dbReference type="SUPFAM" id="SSF57701">
    <property type="entry name" value="Zn2/Cys6 DNA-binding domain"/>
    <property type="match status" value="1"/>
</dbReference>
<dbReference type="GO" id="GO:0000978">
    <property type="term" value="F:RNA polymerase II cis-regulatory region sequence-specific DNA binding"/>
    <property type="evidence" value="ECO:0007669"/>
    <property type="project" value="TreeGrafter"/>
</dbReference>
<evidence type="ECO:0000256" key="6">
    <source>
        <dbReference type="ARBA" id="ARBA00023242"/>
    </source>
</evidence>
<feature type="compositionally biased region" description="Polar residues" evidence="7">
    <location>
        <begin position="177"/>
        <end position="194"/>
    </location>
</feature>
<gene>
    <name evidence="9" type="ORF">EDB81DRAFT_934571</name>
</gene>
<organism evidence="9 10">
    <name type="scientific">Dactylonectria macrodidyma</name>
    <dbReference type="NCBI Taxonomy" id="307937"/>
    <lineage>
        <taxon>Eukaryota</taxon>
        <taxon>Fungi</taxon>
        <taxon>Dikarya</taxon>
        <taxon>Ascomycota</taxon>
        <taxon>Pezizomycotina</taxon>
        <taxon>Sordariomycetes</taxon>
        <taxon>Hypocreomycetidae</taxon>
        <taxon>Hypocreales</taxon>
        <taxon>Nectriaceae</taxon>
        <taxon>Dactylonectria</taxon>
    </lineage>
</organism>
<accession>A0A9P9ENE0</accession>
<dbReference type="CDD" id="cd12148">
    <property type="entry name" value="fungal_TF_MHR"/>
    <property type="match status" value="1"/>
</dbReference>
<evidence type="ECO:0000256" key="4">
    <source>
        <dbReference type="ARBA" id="ARBA00023125"/>
    </source>
</evidence>
<keyword evidence="5" id="KW-0804">Transcription</keyword>
<dbReference type="Pfam" id="PF00172">
    <property type="entry name" value="Zn_clus"/>
    <property type="match status" value="1"/>
</dbReference>
<dbReference type="EMBL" id="JAGMUV010000009">
    <property type="protein sequence ID" value="KAH7143392.1"/>
    <property type="molecule type" value="Genomic_DNA"/>
</dbReference>
<keyword evidence="2" id="KW-0862">Zinc</keyword>
<evidence type="ECO:0000313" key="10">
    <source>
        <dbReference type="Proteomes" id="UP000738349"/>
    </source>
</evidence>
<evidence type="ECO:0000259" key="8">
    <source>
        <dbReference type="PROSITE" id="PS50048"/>
    </source>
</evidence>
<dbReference type="SMART" id="SM00066">
    <property type="entry name" value="GAL4"/>
    <property type="match status" value="1"/>
</dbReference>
<proteinExistence type="predicted"/>
<dbReference type="AlphaFoldDB" id="A0A9P9ENE0"/>
<dbReference type="Proteomes" id="UP000738349">
    <property type="component" value="Unassembled WGS sequence"/>
</dbReference>
<dbReference type="InterPro" id="IPR036864">
    <property type="entry name" value="Zn2-C6_fun-type_DNA-bd_sf"/>
</dbReference>
<dbReference type="PANTHER" id="PTHR31944">
    <property type="entry name" value="HEME-RESPONSIVE ZINC FINGER TRANSCRIPTION FACTOR HAP1"/>
    <property type="match status" value="1"/>
</dbReference>
<evidence type="ECO:0000256" key="5">
    <source>
        <dbReference type="ARBA" id="ARBA00023163"/>
    </source>
</evidence>
<keyword evidence="6" id="KW-0539">Nucleus</keyword>
<dbReference type="GO" id="GO:0005634">
    <property type="term" value="C:nucleus"/>
    <property type="evidence" value="ECO:0007669"/>
    <property type="project" value="TreeGrafter"/>
</dbReference>
<evidence type="ECO:0000313" key="9">
    <source>
        <dbReference type="EMBL" id="KAH7143392.1"/>
    </source>
</evidence>
<sequence>MRSLQPKQLSSFRIGLKCQPSATLHVRDGTITCGRGSPVCILQPAPSPQRGCALLLIMSESRTKRKRLVLSCFECKRRKLKCGRETPVCSRCINVGNPELCKYDPRFSDMDLAGLIAYAPNTSESPLPSPTLDNFDATLISDSSGQLSPWLPFQIHLDPDSSYPAEILSGETLVDSLKSQMQQQQPVSADQSKSLKGRFHGPSHSTSIMASFQDLRQFMKQTVEHHHILGAPQWATYTPSPEQPLPSYSRDGVEQVMKRLLPPQERCRHLAKSYFDHFTGIYALFHVPSFWIEYQNYWDGTHNDPTRFNAILLAVMSCARCLFLDEPLSFDGASSTARNEAAKWLHAVETWQGYRAAQGTTVHAFQLRCLLLFSKTLNDIDPHDHYTASQTLLADAISNGIHRDWNLLGVDESVYERELRHKVWSAVAELDIAASIECGVPSMVSNLFADIGQPKGYNDGDYDSSTELEPPNQPNGQLRDGSFAKMAHSIRPLRYKINDLVNNPQKHNSLGQSQLVALRVQIFETLDGMPNWSEPAPDVAGRNQGLVYRAVLELYLHELLLLLHIPFALAKDSAAASPALDTDFQRFICVRSASTIIKIHELVADKGFSPIALGKANLLRAGLCLCLLESGAMNYGISSLPISLDAQTKLVKSALAMVEQHALILGNDLQSLWLFSAASCYTESRRNPSTSSASKKRVTDNIIALFSKMCLAQEQKNIGFGLSDSHFARYIMQIRQVCEAVGQMMVVKRAWT</sequence>
<evidence type="ECO:0000256" key="7">
    <source>
        <dbReference type="SAM" id="MobiDB-lite"/>
    </source>
</evidence>
<feature type="domain" description="Zn(2)-C6 fungal-type" evidence="8">
    <location>
        <begin position="71"/>
        <end position="103"/>
    </location>
</feature>
<keyword evidence="3" id="KW-0805">Transcription regulation</keyword>
<keyword evidence="4" id="KW-0238">DNA-binding</keyword>
<dbReference type="PROSITE" id="PS00463">
    <property type="entry name" value="ZN2_CY6_FUNGAL_1"/>
    <property type="match status" value="1"/>
</dbReference>
<name>A0A9P9ENE0_9HYPO</name>
<dbReference type="InterPro" id="IPR007219">
    <property type="entry name" value="XnlR_reg_dom"/>
</dbReference>
<dbReference type="PROSITE" id="PS50048">
    <property type="entry name" value="ZN2_CY6_FUNGAL_2"/>
    <property type="match status" value="1"/>
</dbReference>
<dbReference type="Pfam" id="PF04082">
    <property type="entry name" value="Fungal_trans"/>
    <property type="match status" value="1"/>
</dbReference>
<dbReference type="InterPro" id="IPR001138">
    <property type="entry name" value="Zn2Cys6_DnaBD"/>
</dbReference>
<dbReference type="GO" id="GO:0001228">
    <property type="term" value="F:DNA-binding transcription activator activity, RNA polymerase II-specific"/>
    <property type="evidence" value="ECO:0007669"/>
    <property type="project" value="TreeGrafter"/>
</dbReference>
<keyword evidence="1" id="KW-0479">Metal-binding</keyword>
<dbReference type="GO" id="GO:0006351">
    <property type="term" value="P:DNA-templated transcription"/>
    <property type="evidence" value="ECO:0007669"/>
    <property type="project" value="InterPro"/>
</dbReference>
<feature type="region of interest" description="Disordered" evidence="7">
    <location>
        <begin position="459"/>
        <end position="480"/>
    </location>
</feature>
<dbReference type="PANTHER" id="PTHR31944:SF131">
    <property type="entry name" value="HEME-RESPONSIVE ZINC FINGER TRANSCRIPTION FACTOR HAP1"/>
    <property type="match status" value="1"/>
</dbReference>
<evidence type="ECO:0000256" key="2">
    <source>
        <dbReference type="ARBA" id="ARBA00022833"/>
    </source>
</evidence>
<reference evidence="9" key="1">
    <citation type="journal article" date="2021" name="Nat. Commun.">
        <title>Genetic determinants of endophytism in the Arabidopsis root mycobiome.</title>
        <authorList>
            <person name="Mesny F."/>
            <person name="Miyauchi S."/>
            <person name="Thiergart T."/>
            <person name="Pickel B."/>
            <person name="Atanasova L."/>
            <person name="Karlsson M."/>
            <person name="Huettel B."/>
            <person name="Barry K.W."/>
            <person name="Haridas S."/>
            <person name="Chen C."/>
            <person name="Bauer D."/>
            <person name="Andreopoulos W."/>
            <person name="Pangilinan J."/>
            <person name="LaButti K."/>
            <person name="Riley R."/>
            <person name="Lipzen A."/>
            <person name="Clum A."/>
            <person name="Drula E."/>
            <person name="Henrissat B."/>
            <person name="Kohler A."/>
            <person name="Grigoriev I.V."/>
            <person name="Martin F.M."/>
            <person name="Hacquard S."/>
        </authorList>
    </citation>
    <scope>NUCLEOTIDE SEQUENCE</scope>
    <source>
        <strain evidence="9">MPI-CAGE-AT-0147</strain>
    </source>
</reference>
<evidence type="ECO:0000256" key="1">
    <source>
        <dbReference type="ARBA" id="ARBA00022723"/>
    </source>
</evidence>
<protein>
    <recommendedName>
        <fullName evidence="8">Zn(2)-C6 fungal-type domain-containing protein</fullName>
    </recommendedName>
</protein>
<dbReference type="Gene3D" id="4.10.240.10">
    <property type="entry name" value="Zn(2)-C6 fungal-type DNA-binding domain"/>
    <property type="match status" value="1"/>
</dbReference>